<reference evidence="2" key="1">
    <citation type="journal article" date="2022" name="Mol. Ecol. Resour.">
        <title>The genomes of chicory, endive, great burdock and yacon provide insights into Asteraceae palaeo-polyploidization history and plant inulin production.</title>
        <authorList>
            <person name="Fan W."/>
            <person name="Wang S."/>
            <person name="Wang H."/>
            <person name="Wang A."/>
            <person name="Jiang F."/>
            <person name="Liu H."/>
            <person name="Zhao H."/>
            <person name="Xu D."/>
            <person name="Zhang Y."/>
        </authorList>
    </citation>
    <scope>NUCLEOTIDE SEQUENCE [LARGE SCALE GENOMIC DNA]</scope>
    <source>
        <strain evidence="2">cv. Yunnan</strain>
    </source>
</reference>
<proteinExistence type="predicted"/>
<keyword evidence="2" id="KW-1185">Reference proteome</keyword>
<name>A0ACB9A0C3_9ASTR</name>
<reference evidence="1 2" key="2">
    <citation type="journal article" date="2022" name="Mol. Ecol. Resour.">
        <title>The genomes of chicory, endive, great burdock and yacon provide insights into Asteraceae paleo-polyploidization history and plant inulin production.</title>
        <authorList>
            <person name="Fan W."/>
            <person name="Wang S."/>
            <person name="Wang H."/>
            <person name="Wang A."/>
            <person name="Jiang F."/>
            <person name="Liu H."/>
            <person name="Zhao H."/>
            <person name="Xu D."/>
            <person name="Zhang Y."/>
        </authorList>
    </citation>
    <scope>NUCLEOTIDE SEQUENCE [LARGE SCALE GENOMIC DNA]</scope>
    <source>
        <strain evidence="2">cv. Yunnan</strain>
        <tissue evidence="1">Leaves</tissue>
    </source>
</reference>
<organism evidence="1 2">
    <name type="scientific">Smallanthus sonchifolius</name>
    <dbReference type="NCBI Taxonomy" id="185202"/>
    <lineage>
        <taxon>Eukaryota</taxon>
        <taxon>Viridiplantae</taxon>
        <taxon>Streptophyta</taxon>
        <taxon>Embryophyta</taxon>
        <taxon>Tracheophyta</taxon>
        <taxon>Spermatophyta</taxon>
        <taxon>Magnoliopsida</taxon>
        <taxon>eudicotyledons</taxon>
        <taxon>Gunneridae</taxon>
        <taxon>Pentapetalae</taxon>
        <taxon>asterids</taxon>
        <taxon>campanulids</taxon>
        <taxon>Asterales</taxon>
        <taxon>Asteraceae</taxon>
        <taxon>Asteroideae</taxon>
        <taxon>Heliantheae alliance</taxon>
        <taxon>Millerieae</taxon>
        <taxon>Smallanthus</taxon>
    </lineage>
</organism>
<evidence type="ECO:0000313" key="1">
    <source>
        <dbReference type="EMBL" id="KAI3703287.1"/>
    </source>
</evidence>
<evidence type="ECO:0000313" key="2">
    <source>
        <dbReference type="Proteomes" id="UP001056120"/>
    </source>
</evidence>
<protein>
    <submittedName>
        <fullName evidence="1">Uncharacterized protein</fullName>
    </submittedName>
</protein>
<dbReference type="Proteomes" id="UP001056120">
    <property type="component" value="Linkage Group LG25"/>
</dbReference>
<accession>A0ACB9A0C3</accession>
<gene>
    <name evidence="1" type="ORF">L1987_73243</name>
</gene>
<comment type="caution">
    <text evidence="1">The sequence shown here is derived from an EMBL/GenBank/DDBJ whole genome shotgun (WGS) entry which is preliminary data.</text>
</comment>
<dbReference type="EMBL" id="CM042042">
    <property type="protein sequence ID" value="KAI3703287.1"/>
    <property type="molecule type" value="Genomic_DNA"/>
</dbReference>
<sequence length="332" mass="37745">MNTVISAMALNYPSGKLSVYLSDDGACPVTLQALGEAWKFAKMWVPFCEKYGVETICPADYFAGQEVCDELVVDSDEYGDEKVRIKEEYKSFARKMTKISESESCISNKDHPAVVEVMVDENTHDQKKMPLLLRVSSSLSNSPYILGLDCDMHCNDRNSARQAMCFHLDPKLSSSLAFVQFPQTFHNISKHDIYKSELRYFFKTFLQGMDGIKGPGLCGTCYYLKREALFGPPSLLQDINLNELKQSFGSSNEFIKSLHNKRDAKLECGKALCDELLQEAKLLASCEYENDTKWGKEVGFRYFTVVEDFLTSFNMHCKQWVSVLYMSSRPSF</sequence>